<reference evidence="7" key="2">
    <citation type="submission" date="2020-10" db="UniProtKB">
        <authorList>
            <consortium name="WormBaseParasite"/>
        </authorList>
    </citation>
    <scope>IDENTIFICATION</scope>
</reference>
<dbReference type="Gene3D" id="3.40.50.1820">
    <property type="entry name" value="alpha/beta hydrolase"/>
    <property type="match status" value="1"/>
</dbReference>
<dbReference type="Pfam" id="PF00135">
    <property type="entry name" value="COesterase"/>
    <property type="match status" value="1"/>
</dbReference>
<proteinExistence type="inferred from homology"/>
<accession>A0A7E4V996</accession>
<dbReference type="PROSITE" id="PS00122">
    <property type="entry name" value="CARBOXYLESTERASE_B_1"/>
    <property type="match status" value="1"/>
</dbReference>
<dbReference type="PROSITE" id="PS00941">
    <property type="entry name" value="CARBOXYLESTERASE_B_2"/>
    <property type="match status" value="1"/>
</dbReference>
<keyword evidence="6" id="KW-1185">Reference proteome</keyword>
<evidence type="ECO:0000313" key="6">
    <source>
        <dbReference type="Proteomes" id="UP000492821"/>
    </source>
</evidence>
<keyword evidence="4" id="KW-0732">Signal</keyword>
<name>A0A7E4V996_PANRE</name>
<dbReference type="EC" id="3.1.1.-" evidence="4"/>
<dbReference type="InterPro" id="IPR002018">
    <property type="entry name" value="CarbesteraseB"/>
</dbReference>
<feature type="chain" id="PRO_5029035816" description="Carboxylic ester hydrolase" evidence="4">
    <location>
        <begin position="22"/>
        <end position="595"/>
    </location>
</feature>
<feature type="signal peptide" evidence="4">
    <location>
        <begin position="1"/>
        <end position="21"/>
    </location>
</feature>
<evidence type="ECO:0000259" key="5">
    <source>
        <dbReference type="Pfam" id="PF00135"/>
    </source>
</evidence>
<dbReference type="WBParaSite" id="Pan_g18074.t1">
    <property type="protein sequence ID" value="Pan_g18074.t1"/>
    <property type="gene ID" value="Pan_g18074"/>
</dbReference>
<evidence type="ECO:0000256" key="3">
    <source>
        <dbReference type="ARBA" id="ARBA00022801"/>
    </source>
</evidence>
<dbReference type="InterPro" id="IPR029058">
    <property type="entry name" value="AB_hydrolase_fold"/>
</dbReference>
<organism evidence="6 7">
    <name type="scientific">Panagrellus redivivus</name>
    <name type="common">Microworm</name>
    <dbReference type="NCBI Taxonomy" id="6233"/>
    <lineage>
        <taxon>Eukaryota</taxon>
        <taxon>Metazoa</taxon>
        <taxon>Ecdysozoa</taxon>
        <taxon>Nematoda</taxon>
        <taxon>Chromadorea</taxon>
        <taxon>Rhabditida</taxon>
        <taxon>Tylenchina</taxon>
        <taxon>Panagrolaimomorpha</taxon>
        <taxon>Panagrolaimoidea</taxon>
        <taxon>Panagrolaimidae</taxon>
        <taxon>Panagrellus</taxon>
    </lineage>
</organism>
<keyword evidence="2" id="KW-0719">Serine esterase</keyword>
<comment type="similarity">
    <text evidence="1 4">Belongs to the type-B carboxylesterase/lipase family.</text>
</comment>
<keyword evidence="3 4" id="KW-0378">Hydrolase</keyword>
<sequence length="595" mass="66790">MVTDGTFVLLILTLCLTTANAGKPLIPGDYAAPIDTPTVTVDTKYGSVEGFKVEKPEYSANIFVGIPFAAKPIGELRFEKPEAVEPWKGTLNAKKWPIACTPQVNELIQFFGNVSEDCLYLNIFAPSTPPPENGLYPVAVWIHGGGFSFGDTQSYGYEGFVKNYVNRGIIVVTIQYRLGPFGWFSLGDHIAPGNLGLWDQRQALLFLHDVLKDFGGDKNKITVLGHSAGATSTSLLAVSPHSRDLFAQAYQLSGSTFLEWGNSPSVANISKYLTELLDCPKTTCPITLKNCIKNKPVEEILQASDKIGVSRNAINTMFYQPYYQTDWITNDYHKELAKTKPKPTLIGLTSIESYLTTVYIEDSLASMFNFNHGIPKEKHATFTKQDLINGVNKKFARLSDFGQYAEEAAKDIIEFYAEGASEEDLKNPTYCFSQYSQLFSDVHFVVNGALEALEKAKLGWPTYIYLFDWVNPQIAKETGFLDGAPHGMDLAYIMDAFIFGDYEFNDIDHKIKKIMVDGIANFIKTGNPSSEEETWPALPKTEAINFSYEFLGIREDRATNYFIPKLQFWKKFNDKYHFDIIQGLYKQVKQNKDEL</sequence>
<dbReference type="InterPro" id="IPR019826">
    <property type="entry name" value="Carboxylesterase_B_AS"/>
</dbReference>
<evidence type="ECO:0000256" key="1">
    <source>
        <dbReference type="ARBA" id="ARBA00005964"/>
    </source>
</evidence>
<dbReference type="PANTHER" id="PTHR44590">
    <property type="entry name" value="CARBOXYLIC ESTER HYDROLASE-RELATED"/>
    <property type="match status" value="1"/>
</dbReference>
<evidence type="ECO:0000313" key="7">
    <source>
        <dbReference type="WBParaSite" id="Pan_g18074.t1"/>
    </source>
</evidence>
<evidence type="ECO:0000256" key="2">
    <source>
        <dbReference type="ARBA" id="ARBA00022487"/>
    </source>
</evidence>
<protein>
    <recommendedName>
        <fullName evidence="4">Carboxylic ester hydrolase</fullName>
        <ecNumber evidence="4">3.1.1.-</ecNumber>
    </recommendedName>
</protein>
<dbReference type="AlphaFoldDB" id="A0A7E4V996"/>
<reference evidence="6" key="1">
    <citation type="journal article" date="2013" name="Genetics">
        <title>The draft genome and transcriptome of Panagrellus redivivus are shaped by the harsh demands of a free-living lifestyle.</title>
        <authorList>
            <person name="Srinivasan J."/>
            <person name="Dillman A.R."/>
            <person name="Macchietto M.G."/>
            <person name="Heikkinen L."/>
            <person name="Lakso M."/>
            <person name="Fracchia K.M."/>
            <person name="Antoshechkin I."/>
            <person name="Mortazavi A."/>
            <person name="Wong G."/>
            <person name="Sternberg P.W."/>
        </authorList>
    </citation>
    <scope>NUCLEOTIDE SEQUENCE [LARGE SCALE GENOMIC DNA]</scope>
    <source>
        <strain evidence="6">MT8872</strain>
    </source>
</reference>
<dbReference type="PANTHER" id="PTHR44590:SF3">
    <property type="entry name" value="CARBOXYLESTERASE TYPE B DOMAIN-CONTAINING PROTEIN"/>
    <property type="match status" value="1"/>
</dbReference>
<dbReference type="InterPro" id="IPR019819">
    <property type="entry name" value="Carboxylesterase_B_CS"/>
</dbReference>
<dbReference type="SUPFAM" id="SSF53474">
    <property type="entry name" value="alpha/beta-Hydrolases"/>
    <property type="match status" value="1"/>
</dbReference>
<dbReference type="GO" id="GO:0052689">
    <property type="term" value="F:carboxylic ester hydrolase activity"/>
    <property type="evidence" value="ECO:0007669"/>
    <property type="project" value="UniProtKB-KW"/>
</dbReference>
<feature type="domain" description="Carboxylesterase type B" evidence="5">
    <location>
        <begin position="40"/>
        <end position="541"/>
    </location>
</feature>
<evidence type="ECO:0000256" key="4">
    <source>
        <dbReference type="RuleBase" id="RU361235"/>
    </source>
</evidence>
<dbReference type="Proteomes" id="UP000492821">
    <property type="component" value="Unassembled WGS sequence"/>
</dbReference>